<accession>A0A081RIV7</accession>
<organism evidence="1 2">
    <name type="scientific">Sphingobium chlorophenolicum</name>
    <dbReference type="NCBI Taxonomy" id="46429"/>
    <lineage>
        <taxon>Bacteria</taxon>
        <taxon>Pseudomonadati</taxon>
        <taxon>Pseudomonadota</taxon>
        <taxon>Alphaproteobacteria</taxon>
        <taxon>Sphingomonadales</taxon>
        <taxon>Sphingomonadaceae</taxon>
        <taxon>Sphingobium</taxon>
    </lineage>
</organism>
<comment type="caution">
    <text evidence="1">The sequence shown here is derived from an EMBL/GenBank/DDBJ whole genome shotgun (WGS) entry which is preliminary data.</text>
</comment>
<evidence type="ECO:0000313" key="1">
    <source>
        <dbReference type="EMBL" id="KEQ55130.1"/>
    </source>
</evidence>
<sequence>MTPLRLARDIATGAPIDRDTRRARLLAARRYAINSVPRRGILSGHWDAGTVVGAFRDGKAG</sequence>
<dbReference type="EMBL" id="JFHR01000003">
    <property type="protein sequence ID" value="KEQ55130.1"/>
    <property type="molecule type" value="Genomic_DNA"/>
</dbReference>
<evidence type="ECO:0000313" key="2">
    <source>
        <dbReference type="Proteomes" id="UP000028411"/>
    </source>
</evidence>
<dbReference type="PATRIC" id="fig|46429.4.peg.662"/>
<reference evidence="1 2" key="1">
    <citation type="submission" date="2014-02" db="EMBL/GenBank/DDBJ databases">
        <title>Whole genome sequence of Sphingobium chlorophenolicum NBRC 16172.</title>
        <authorList>
            <person name="Gan H.M."/>
            <person name="Gan H.Y."/>
            <person name="Chew T.H."/>
            <person name="Savka M.A."/>
        </authorList>
    </citation>
    <scope>NUCLEOTIDE SEQUENCE [LARGE SCALE GENOMIC DNA]</scope>
    <source>
        <strain evidence="1 2">NBRC 16172</strain>
    </source>
</reference>
<proteinExistence type="predicted"/>
<name>A0A081RIV7_SPHCR</name>
<dbReference type="Proteomes" id="UP000028411">
    <property type="component" value="Unassembled WGS sequence"/>
</dbReference>
<gene>
    <name evidence="1" type="ORF">BV95_00679</name>
</gene>
<dbReference type="AlphaFoldDB" id="A0A081RIV7"/>
<protein>
    <submittedName>
        <fullName evidence="1">Uncharacterized protein</fullName>
    </submittedName>
</protein>
<dbReference type="RefSeq" id="WP_024310655.1">
    <property type="nucleotide sequence ID" value="NZ_JFHR01000003.1"/>
</dbReference>
<dbReference type="eggNOG" id="ENOG5030FBP">
    <property type="taxonomic scope" value="Bacteria"/>
</dbReference>
<dbReference type="OrthoDB" id="7477615at2"/>